<sequence length="124" mass="13838">MADLVCDDNDESSPKYRSSGGFKNFFRMSSSDFEQLLCIIGPQIKKANTSYIQSIPMKERLGIYGNWRFVQIVGNDILDILFNYFKVHTRGVGSPCRSTEGLRTGMSFDDGTLPGVIMIPGKKA</sequence>
<comment type="caution">
    <text evidence="1">The sequence shown here is derived from an EMBL/GenBank/DDBJ whole genome shotgun (WGS) entry which is preliminary data.</text>
</comment>
<protein>
    <submittedName>
        <fullName evidence="1">Uncharacterized protein</fullName>
    </submittedName>
</protein>
<evidence type="ECO:0000313" key="2">
    <source>
        <dbReference type="Proteomes" id="UP001159363"/>
    </source>
</evidence>
<organism evidence="1 2">
    <name type="scientific">Dryococelus australis</name>
    <dbReference type="NCBI Taxonomy" id="614101"/>
    <lineage>
        <taxon>Eukaryota</taxon>
        <taxon>Metazoa</taxon>
        <taxon>Ecdysozoa</taxon>
        <taxon>Arthropoda</taxon>
        <taxon>Hexapoda</taxon>
        <taxon>Insecta</taxon>
        <taxon>Pterygota</taxon>
        <taxon>Neoptera</taxon>
        <taxon>Polyneoptera</taxon>
        <taxon>Phasmatodea</taxon>
        <taxon>Verophasmatodea</taxon>
        <taxon>Anareolatae</taxon>
        <taxon>Phasmatidae</taxon>
        <taxon>Eurycanthinae</taxon>
        <taxon>Dryococelus</taxon>
    </lineage>
</organism>
<proteinExistence type="predicted"/>
<reference evidence="1 2" key="1">
    <citation type="submission" date="2023-02" db="EMBL/GenBank/DDBJ databases">
        <title>LHISI_Scaffold_Assembly.</title>
        <authorList>
            <person name="Stuart O.P."/>
            <person name="Cleave R."/>
            <person name="Magrath M.J.L."/>
            <person name="Mikheyev A.S."/>
        </authorList>
    </citation>
    <scope>NUCLEOTIDE SEQUENCE [LARGE SCALE GENOMIC DNA]</scope>
    <source>
        <strain evidence="1">Daus_M_001</strain>
        <tissue evidence="1">Leg muscle</tissue>
    </source>
</reference>
<gene>
    <name evidence="1" type="ORF">PR048_016443</name>
</gene>
<keyword evidence="2" id="KW-1185">Reference proteome</keyword>
<evidence type="ECO:0000313" key="1">
    <source>
        <dbReference type="EMBL" id="KAJ8884586.1"/>
    </source>
</evidence>
<accession>A0ABQ9HKA4</accession>
<name>A0ABQ9HKA4_9NEOP</name>
<dbReference type="Proteomes" id="UP001159363">
    <property type="component" value="Chromosome 4"/>
</dbReference>
<dbReference type="EMBL" id="JARBHB010000005">
    <property type="protein sequence ID" value="KAJ8884586.1"/>
    <property type="molecule type" value="Genomic_DNA"/>
</dbReference>